<protein>
    <submittedName>
        <fullName evidence="1">Uncharacterized protein</fullName>
    </submittedName>
</protein>
<accession>A0AAN9EKY4</accession>
<dbReference type="EMBL" id="JAYWIO010000006">
    <property type="protein sequence ID" value="KAK7255813.1"/>
    <property type="molecule type" value="Genomic_DNA"/>
</dbReference>
<organism evidence="1 2">
    <name type="scientific">Crotalaria pallida</name>
    <name type="common">Smooth rattlebox</name>
    <name type="synonym">Crotalaria striata</name>
    <dbReference type="NCBI Taxonomy" id="3830"/>
    <lineage>
        <taxon>Eukaryota</taxon>
        <taxon>Viridiplantae</taxon>
        <taxon>Streptophyta</taxon>
        <taxon>Embryophyta</taxon>
        <taxon>Tracheophyta</taxon>
        <taxon>Spermatophyta</taxon>
        <taxon>Magnoliopsida</taxon>
        <taxon>eudicotyledons</taxon>
        <taxon>Gunneridae</taxon>
        <taxon>Pentapetalae</taxon>
        <taxon>rosids</taxon>
        <taxon>fabids</taxon>
        <taxon>Fabales</taxon>
        <taxon>Fabaceae</taxon>
        <taxon>Papilionoideae</taxon>
        <taxon>50 kb inversion clade</taxon>
        <taxon>genistoids sensu lato</taxon>
        <taxon>core genistoids</taxon>
        <taxon>Crotalarieae</taxon>
        <taxon>Crotalaria</taxon>
    </lineage>
</organism>
<proteinExistence type="predicted"/>
<reference evidence="1 2" key="1">
    <citation type="submission" date="2024-01" db="EMBL/GenBank/DDBJ databases">
        <title>The genomes of 5 underutilized Papilionoideae crops provide insights into root nodulation and disease resistanc.</title>
        <authorList>
            <person name="Yuan L."/>
        </authorList>
    </citation>
    <scope>NUCLEOTIDE SEQUENCE [LARGE SCALE GENOMIC DNA]</scope>
    <source>
        <strain evidence="1">ZHUSHIDOU_FW_LH</strain>
        <tissue evidence="1">Leaf</tissue>
    </source>
</reference>
<sequence length="90" mass="10196">MNLPFYYFFVVKNAIARSQLNVGSRLEHPEIDVEKEASDEANVGTEESQEALQKALDTFREQALKFQGISHEAYEAYSKKAIVILNDTAE</sequence>
<dbReference type="AlphaFoldDB" id="A0AAN9EKY4"/>
<gene>
    <name evidence="1" type="ORF">RIF29_29235</name>
</gene>
<comment type="caution">
    <text evidence="1">The sequence shown here is derived from an EMBL/GenBank/DDBJ whole genome shotgun (WGS) entry which is preliminary data.</text>
</comment>
<evidence type="ECO:0000313" key="2">
    <source>
        <dbReference type="Proteomes" id="UP001372338"/>
    </source>
</evidence>
<keyword evidence="2" id="KW-1185">Reference proteome</keyword>
<evidence type="ECO:0000313" key="1">
    <source>
        <dbReference type="EMBL" id="KAK7255813.1"/>
    </source>
</evidence>
<dbReference type="Proteomes" id="UP001372338">
    <property type="component" value="Unassembled WGS sequence"/>
</dbReference>
<name>A0AAN9EKY4_CROPI</name>